<reference evidence="4" key="1">
    <citation type="submission" date="2016-10" db="EMBL/GenBank/DDBJ databases">
        <authorList>
            <person name="Varghese N."/>
            <person name="Submissions S."/>
        </authorList>
    </citation>
    <scope>NUCLEOTIDE SEQUENCE [LARGE SCALE GENOMIC DNA]</scope>
    <source>
        <strain evidence="4">Nm44</strain>
    </source>
</reference>
<dbReference type="CDD" id="cd02440">
    <property type="entry name" value="AdoMet_MTases"/>
    <property type="match status" value="1"/>
</dbReference>
<dbReference type="SUPFAM" id="SSF53335">
    <property type="entry name" value="S-adenosyl-L-methionine-dependent methyltransferases"/>
    <property type="match status" value="1"/>
</dbReference>
<dbReference type="PROSITE" id="PS00092">
    <property type="entry name" value="N6_MTASE"/>
    <property type="match status" value="1"/>
</dbReference>
<dbReference type="InterPro" id="IPR004398">
    <property type="entry name" value="RNA_MeTrfase_RsmD"/>
</dbReference>
<keyword evidence="1 3" id="KW-0489">Methyltransferase</keyword>
<keyword evidence="4" id="KW-1185">Reference proteome</keyword>
<sequence>MLREGKVRIIGGKWRSRVITFPDEKYLRPTPDRVRETVFNWMGQDLTGKHCLDLFAGSGAMGFEAASRGAEHVVMVELSRSIMHQLHATRQKLDAIQVELVQMDALAFIASDARQYDVIFLDPPFQFNLLPELLMRLPSHMTGDGLVYIENDHKFDLDEQWFVWRSGRAGKVYHHLLKLKKNG</sequence>
<evidence type="ECO:0000256" key="2">
    <source>
        <dbReference type="ARBA" id="ARBA00022679"/>
    </source>
</evidence>
<accession>A0A1I4KUK2</accession>
<proteinExistence type="predicted"/>
<dbReference type="Pfam" id="PF03602">
    <property type="entry name" value="Cons_hypoth95"/>
    <property type="match status" value="1"/>
</dbReference>
<dbReference type="PIRSF" id="PIRSF004553">
    <property type="entry name" value="CHP00095"/>
    <property type="match status" value="1"/>
</dbReference>
<dbReference type="PANTHER" id="PTHR43542">
    <property type="entry name" value="METHYLTRANSFERASE"/>
    <property type="match status" value="1"/>
</dbReference>
<dbReference type="InterPro" id="IPR029063">
    <property type="entry name" value="SAM-dependent_MTases_sf"/>
</dbReference>
<organism evidence="3 4">
    <name type="scientific">Nitrosomonas communis</name>
    <dbReference type="NCBI Taxonomy" id="44574"/>
    <lineage>
        <taxon>Bacteria</taxon>
        <taxon>Pseudomonadati</taxon>
        <taxon>Pseudomonadota</taxon>
        <taxon>Betaproteobacteria</taxon>
        <taxon>Nitrosomonadales</taxon>
        <taxon>Nitrosomonadaceae</taxon>
        <taxon>Nitrosomonas</taxon>
    </lineage>
</organism>
<dbReference type="GO" id="GO:0003676">
    <property type="term" value="F:nucleic acid binding"/>
    <property type="evidence" value="ECO:0007669"/>
    <property type="project" value="InterPro"/>
</dbReference>
<dbReference type="STRING" id="44574.AAW31_08105"/>
<dbReference type="PANTHER" id="PTHR43542:SF1">
    <property type="entry name" value="METHYLTRANSFERASE"/>
    <property type="match status" value="1"/>
</dbReference>
<gene>
    <name evidence="3" type="ORF">SAMN05421863_10059</name>
</gene>
<name>A0A1I4KUK2_9PROT</name>
<keyword evidence="2 3" id="KW-0808">Transferase</keyword>
<dbReference type="Proteomes" id="UP000183287">
    <property type="component" value="Unassembled WGS sequence"/>
</dbReference>
<dbReference type="Gene3D" id="3.40.50.150">
    <property type="entry name" value="Vaccinia Virus protein VP39"/>
    <property type="match status" value="1"/>
</dbReference>
<evidence type="ECO:0000313" key="4">
    <source>
        <dbReference type="Proteomes" id="UP000183287"/>
    </source>
</evidence>
<evidence type="ECO:0000256" key="1">
    <source>
        <dbReference type="ARBA" id="ARBA00022603"/>
    </source>
</evidence>
<dbReference type="OrthoDB" id="9803017at2"/>
<dbReference type="InterPro" id="IPR002052">
    <property type="entry name" value="DNA_methylase_N6_adenine_CS"/>
</dbReference>
<dbReference type="NCBIfam" id="TIGR00095">
    <property type="entry name" value="16S rRNA (guanine(966)-N(2))-methyltransferase RsmD"/>
    <property type="match status" value="1"/>
</dbReference>
<dbReference type="GO" id="GO:0031167">
    <property type="term" value="P:rRNA methylation"/>
    <property type="evidence" value="ECO:0007669"/>
    <property type="project" value="InterPro"/>
</dbReference>
<protein>
    <submittedName>
        <fullName evidence="3">16S rRNA (Guanine(966)-N(2))-methyltransferase RsmD</fullName>
    </submittedName>
</protein>
<evidence type="ECO:0000313" key="3">
    <source>
        <dbReference type="EMBL" id="SFL82097.1"/>
    </source>
</evidence>
<dbReference type="AlphaFoldDB" id="A0A1I4KUK2"/>
<dbReference type="EMBL" id="FOUB01000005">
    <property type="protein sequence ID" value="SFL82097.1"/>
    <property type="molecule type" value="Genomic_DNA"/>
</dbReference>
<dbReference type="GO" id="GO:0008168">
    <property type="term" value="F:methyltransferase activity"/>
    <property type="evidence" value="ECO:0007669"/>
    <property type="project" value="UniProtKB-KW"/>
</dbReference>